<evidence type="ECO:0000256" key="1">
    <source>
        <dbReference type="SAM" id="Phobius"/>
    </source>
</evidence>
<evidence type="ECO:0000313" key="3">
    <source>
        <dbReference type="Proteomes" id="UP000008674"/>
    </source>
</evidence>
<sequence length="81" mass="8592">MGYAAPYLPPARFWWTDLFAVLLPALAGAVGLLGIGLVGQGAYSGRWGRLGIGGHCSCSSHCGLERCQRGRRRGATRTRCG</sequence>
<dbReference type="AlphaFoldDB" id="Q2S5E5"/>
<dbReference type="EMBL" id="CP000159">
    <property type="protein sequence ID" value="ABC44720.1"/>
    <property type="molecule type" value="Genomic_DNA"/>
</dbReference>
<dbReference type="STRING" id="309807.SRU_0441"/>
<dbReference type="KEGG" id="sru:SRU_0441"/>
<evidence type="ECO:0000313" key="2">
    <source>
        <dbReference type="EMBL" id="ABC44720.1"/>
    </source>
</evidence>
<keyword evidence="1" id="KW-0472">Membrane</keyword>
<keyword evidence="3" id="KW-1185">Reference proteome</keyword>
<dbReference type="PATRIC" id="fig|309807.25.peg.461"/>
<reference evidence="2 3" key="1">
    <citation type="journal article" date="2005" name="Proc. Natl. Acad. Sci. U.S.A.">
        <title>The genome of Salinibacter ruber: convergence and gene exchange among hyperhalophilic bacteria and archaea.</title>
        <authorList>
            <person name="Mongodin E.F."/>
            <person name="Nelson K.E."/>
            <person name="Daugherty S."/>
            <person name="Deboy R.T."/>
            <person name="Wister J."/>
            <person name="Khouri H."/>
            <person name="Weidman J."/>
            <person name="Walsh D.A."/>
            <person name="Papke R.T."/>
            <person name="Sanchez Perez G."/>
            <person name="Sharma A.K."/>
            <person name="Nesbo C.L."/>
            <person name="MacLeod D."/>
            <person name="Bapteste E."/>
            <person name="Doolittle W.F."/>
            <person name="Charlebois R.L."/>
            <person name="Legault B."/>
            <person name="Rodriguez-Valera F."/>
        </authorList>
    </citation>
    <scope>NUCLEOTIDE SEQUENCE [LARGE SCALE GENOMIC DNA]</scope>
    <source>
        <strain evidence="3">DSM 13855 / CECT 5946 / M31</strain>
    </source>
</reference>
<dbReference type="HOGENOM" id="CLU_2571867_0_0_10"/>
<keyword evidence="1" id="KW-1133">Transmembrane helix</keyword>
<organism evidence="2 3">
    <name type="scientific">Salinibacter ruber (strain DSM 13855 / M31)</name>
    <dbReference type="NCBI Taxonomy" id="309807"/>
    <lineage>
        <taxon>Bacteria</taxon>
        <taxon>Pseudomonadati</taxon>
        <taxon>Rhodothermota</taxon>
        <taxon>Rhodothermia</taxon>
        <taxon>Rhodothermales</taxon>
        <taxon>Salinibacteraceae</taxon>
        <taxon>Salinibacter</taxon>
    </lineage>
</organism>
<dbReference type="EnsemblBacteria" id="ABC44720">
    <property type="protein sequence ID" value="ABC44720"/>
    <property type="gene ID" value="SRU_0441"/>
</dbReference>
<name>Q2S5E5_SALRD</name>
<proteinExistence type="predicted"/>
<protein>
    <submittedName>
        <fullName evidence="2">Uncharacterized protein</fullName>
    </submittedName>
</protein>
<gene>
    <name evidence="2" type="ordered locus">SRU_0441</name>
</gene>
<dbReference type="Proteomes" id="UP000008674">
    <property type="component" value="Chromosome"/>
</dbReference>
<keyword evidence="1" id="KW-0812">Transmembrane</keyword>
<feature type="transmembrane region" description="Helical" evidence="1">
    <location>
        <begin position="18"/>
        <end position="39"/>
    </location>
</feature>
<accession>Q2S5E5</accession>
<dbReference type="eggNOG" id="COG3021">
    <property type="taxonomic scope" value="Bacteria"/>
</dbReference>